<evidence type="ECO:0000256" key="1">
    <source>
        <dbReference type="ARBA" id="ARBA00010894"/>
    </source>
</evidence>
<accession>G9WH01</accession>
<dbReference type="GO" id="GO:0051301">
    <property type="term" value="P:cell division"/>
    <property type="evidence" value="ECO:0007669"/>
    <property type="project" value="UniProtKB-KW"/>
</dbReference>
<dbReference type="HOGENOM" id="CLU_136788_4_3_9"/>
<keyword evidence="2" id="KW-0812">Transmembrane</keyword>
<dbReference type="Pfam" id="PF02325">
    <property type="entry name" value="CCB3_YggT"/>
    <property type="match status" value="1"/>
</dbReference>
<evidence type="ECO:0000313" key="4">
    <source>
        <dbReference type="Proteomes" id="UP000004959"/>
    </source>
</evidence>
<dbReference type="PANTHER" id="PTHR33219">
    <property type="entry name" value="YLMG HOMOLOG PROTEIN 2, CHLOROPLASTIC"/>
    <property type="match status" value="1"/>
</dbReference>
<protein>
    <submittedName>
        <fullName evidence="3">Cell division membrane protein</fullName>
    </submittedName>
</protein>
<reference evidence="3 4" key="1">
    <citation type="journal article" date="2012" name="PLoS ONE">
        <title>Functional divergence in the genus oenococcus as predicted by genome sequencing of the newly-described species, Oenococcus kitaharae.</title>
        <authorList>
            <person name="Borneman A.R."/>
            <person name="McCarthy J.M."/>
            <person name="Chambers P.J."/>
            <person name="Bartowsky E.J."/>
        </authorList>
    </citation>
    <scope>NUCLEOTIDE SEQUENCE [LARGE SCALE GENOMIC DNA]</scope>
    <source>
        <strain evidence="4">DSM17330</strain>
    </source>
</reference>
<organism evidence="3 4">
    <name type="scientific">Oenococcus kitaharae DSM 17330</name>
    <dbReference type="NCBI Taxonomy" id="1045004"/>
    <lineage>
        <taxon>Bacteria</taxon>
        <taxon>Bacillati</taxon>
        <taxon>Bacillota</taxon>
        <taxon>Bacilli</taxon>
        <taxon>Lactobacillales</taxon>
        <taxon>Lactobacillaceae</taxon>
        <taxon>Oenococcus</taxon>
    </lineage>
</organism>
<sequence length="93" mass="10891">MPVSNILYYLYALIHWAVNIYSWIIVFSAIITWLPNLRASRLAYWLNRLTQPYVGFFQRLIPPIVGIDFSPLIALLVLQFADRALFAIFVQLF</sequence>
<evidence type="ECO:0000313" key="3">
    <source>
        <dbReference type="EMBL" id="EHN59409.1"/>
    </source>
</evidence>
<dbReference type="eggNOG" id="COG0762">
    <property type="taxonomic scope" value="Bacteria"/>
</dbReference>
<keyword evidence="2" id="KW-0472">Membrane</keyword>
<dbReference type="STRING" id="336988.NT96_00275"/>
<name>G9WH01_9LACO</name>
<comment type="caution">
    <text evidence="3">The sequence shown here is derived from an EMBL/GenBank/DDBJ whole genome shotgun (WGS) entry which is preliminary data.</text>
</comment>
<dbReference type="PATRIC" id="fig|1045004.4.peg.1301"/>
<comment type="similarity">
    <text evidence="1">Belongs to the YggT family.</text>
</comment>
<feature type="transmembrane region" description="Helical" evidence="2">
    <location>
        <begin position="6"/>
        <end position="34"/>
    </location>
</feature>
<dbReference type="Proteomes" id="UP000004959">
    <property type="component" value="Chromosome"/>
</dbReference>
<dbReference type="EMBL" id="AFVZ01000001">
    <property type="protein sequence ID" value="EHN59409.1"/>
    <property type="molecule type" value="Genomic_DNA"/>
</dbReference>
<dbReference type="AlphaFoldDB" id="G9WH01"/>
<gene>
    <name evidence="3" type="ORF">OKIT_1326</name>
</gene>
<keyword evidence="3" id="KW-0131">Cell cycle</keyword>
<proteinExistence type="inferred from homology"/>
<dbReference type="InterPro" id="IPR003425">
    <property type="entry name" value="CCB3/YggT"/>
</dbReference>
<keyword evidence="2" id="KW-1133">Transmembrane helix</keyword>
<evidence type="ECO:0000256" key="2">
    <source>
        <dbReference type="SAM" id="Phobius"/>
    </source>
</evidence>
<dbReference type="PANTHER" id="PTHR33219:SF14">
    <property type="entry name" value="PROTEIN COFACTOR ASSEMBLY OF COMPLEX C SUBUNIT B CCB3, CHLOROPLASTIC-RELATED"/>
    <property type="match status" value="1"/>
</dbReference>
<dbReference type="RefSeq" id="WP_007746299.1">
    <property type="nucleotide sequence ID" value="NZ_CM001398.1"/>
</dbReference>
<keyword evidence="3" id="KW-0132">Cell division</keyword>
<dbReference type="OrthoDB" id="47652at2"/>
<keyword evidence="4" id="KW-1185">Reference proteome</keyword>
<dbReference type="GO" id="GO:0016020">
    <property type="term" value="C:membrane"/>
    <property type="evidence" value="ECO:0007669"/>
    <property type="project" value="InterPro"/>
</dbReference>